<dbReference type="Proteomes" id="UP000231136">
    <property type="component" value="Unassembled WGS sequence"/>
</dbReference>
<accession>A0A2H0DVF5</accession>
<comment type="caution">
    <text evidence="1">The sequence shown here is derived from an EMBL/GenBank/DDBJ whole genome shotgun (WGS) entry which is preliminary data.</text>
</comment>
<organism evidence="1 2">
    <name type="scientific">Candidatus Collierbacteria bacterium CG22_combo_CG10-13_8_21_14_all_43_12</name>
    <dbReference type="NCBI Taxonomy" id="1974537"/>
    <lineage>
        <taxon>Bacteria</taxon>
        <taxon>Candidatus Collieribacteriota</taxon>
    </lineage>
</organism>
<dbReference type="AlphaFoldDB" id="A0A2H0DVF5"/>
<name>A0A2H0DVF5_9BACT</name>
<evidence type="ECO:0000313" key="1">
    <source>
        <dbReference type="EMBL" id="PIP85580.1"/>
    </source>
</evidence>
<protein>
    <submittedName>
        <fullName evidence="1">Uncharacterized protein</fullName>
    </submittedName>
</protein>
<dbReference type="EMBL" id="PCTR01000111">
    <property type="protein sequence ID" value="PIP85580.1"/>
    <property type="molecule type" value="Genomic_DNA"/>
</dbReference>
<proteinExistence type="predicted"/>
<reference evidence="1 2" key="1">
    <citation type="submission" date="2017-09" db="EMBL/GenBank/DDBJ databases">
        <title>Depth-based differentiation of microbial function through sediment-hosted aquifers and enrichment of novel symbionts in the deep terrestrial subsurface.</title>
        <authorList>
            <person name="Probst A.J."/>
            <person name="Ladd B."/>
            <person name="Jarett J.K."/>
            <person name="Geller-Mcgrath D.E."/>
            <person name="Sieber C.M."/>
            <person name="Emerson J.B."/>
            <person name="Anantharaman K."/>
            <person name="Thomas B.C."/>
            <person name="Malmstrom R."/>
            <person name="Stieglmeier M."/>
            <person name="Klingl A."/>
            <person name="Woyke T."/>
            <person name="Ryan C.M."/>
            <person name="Banfield J.F."/>
        </authorList>
    </citation>
    <scope>NUCLEOTIDE SEQUENCE [LARGE SCALE GENOMIC DNA]</scope>
    <source>
        <strain evidence="1">CG22_combo_CG10-13_8_21_14_all_43_12</strain>
    </source>
</reference>
<sequence>MSLTWWEVNRRNGDVRVLLDLDLITVESGSSPTCVVDLRDTSLRLNKDQVKVLVGLSSCGMCRADFVAWAGLAGVEKPLDVLKSLMDLNVVEMTTKKGLVTFLLR</sequence>
<evidence type="ECO:0000313" key="2">
    <source>
        <dbReference type="Proteomes" id="UP000231136"/>
    </source>
</evidence>
<gene>
    <name evidence="1" type="ORF">COW83_03485</name>
</gene>